<keyword evidence="3" id="KW-1185">Reference proteome</keyword>
<accession>A0ABU6XIC8</accession>
<reference evidence="2 3" key="1">
    <citation type="journal article" date="2023" name="Plants (Basel)">
        <title>Bridging the Gap: Combining Genomics and Transcriptomics Approaches to Understand Stylosanthes scabra, an Orphan Legume from the Brazilian Caatinga.</title>
        <authorList>
            <person name="Ferreira-Neto J.R.C."/>
            <person name="da Silva M.D."/>
            <person name="Binneck E."/>
            <person name="de Melo N.F."/>
            <person name="da Silva R.H."/>
            <person name="de Melo A.L.T.M."/>
            <person name="Pandolfi V."/>
            <person name="Bustamante F.O."/>
            <person name="Brasileiro-Vidal A.C."/>
            <person name="Benko-Iseppon A.M."/>
        </authorList>
    </citation>
    <scope>NUCLEOTIDE SEQUENCE [LARGE SCALE GENOMIC DNA]</scope>
    <source>
        <tissue evidence="2">Leaves</tissue>
    </source>
</reference>
<dbReference type="EMBL" id="JASCZI010211808">
    <property type="protein sequence ID" value="MED6196854.1"/>
    <property type="molecule type" value="Genomic_DNA"/>
</dbReference>
<name>A0ABU6XIC8_9FABA</name>
<organism evidence="2 3">
    <name type="scientific">Stylosanthes scabra</name>
    <dbReference type="NCBI Taxonomy" id="79078"/>
    <lineage>
        <taxon>Eukaryota</taxon>
        <taxon>Viridiplantae</taxon>
        <taxon>Streptophyta</taxon>
        <taxon>Embryophyta</taxon>
        <taxon>Tracheophyta</taxon>
        <taxon>Spermatophyta</taxon>
        <taxon>Magnoliopsida</taxon>
        <taxon>eudicotyledons</taxon>
        <taxon>Gunneridae</taxon>
        <taxon>Pentapetalae</taxon>
        <taxon>rosids</taxon>
        <taxon>fabids</taxon>
        <taxon>Fabales</taxon>
        <taxon>Fabaceae</taxon>
        <taxon>Papilionoideae</taxon>
        <taxon>50 kb inversion clade</taxon>
        <taxon>dalbergioids sensu lato</taxon>
        <taxon>Dalbergieae</taxon>
        <taxon>Pterocarpus clade</taxon>
        <taxon>Stylosanthes</taxon>
    </lineage>
</organism>
<evidence type="ECO:0000313" key="3">
    <source>
        <dbReference type="Proteomes" id="UP001341840"/>
    </source>
</evidence>
<gene>
    <name evidence="2" type="ORF">PIB30_051196</name>
</gene>
<evidence type="ECO:0000259" key="1">
    <source>
        <dbReference type="Pfam" id="PF26130"/>
    </source>
</evidence>
<sequence>MGSFKMRVYHRGRFAMENGWMKYIDGEKTVIEKLDSDRWFVFDTNLSLPYSSAAQPPLSLSSSIHVALHCSATGAPCSHHSSVCPAIEYSHCVVSLPFSRRVVASCSRPTTSVSPSFQAQLLFLPV</sequence>
<feature type="domain" description="PB1-like" evidence="1">
    <location>
        <begin position="3"/>
        <end position="44"/>
    </location>
</feature>
<evidence type="ECO:0000313" key="2">
    <source>
        <dbReference type="EMBL" id="MED6196854.1"/>
    </source>
</evidence>
<proteinExistence type="predicted"/>
<comment type="caution">
    <text evidence="2">The sequence shown here is derived from an EMBL/GenBank/DDBJ whole genome shotgun (WGS) entry which is preliminary data.</text>
</comment>
<dbReference type="Pfam" id="PF26130">
    <property type="entry name" value="PB1-like"/>
    <property type="match status" value="1"/>
</dbReference>
<dbReference type="Proteomes" id="UP001341840">
    <property type="component" value="Unassembled WGS sequence"/>
</dbReference>
<protein>
    <recommendedName>
        <fullName evidence="1">PB1-like domain-containing protein</fullName>
    </recommendedName>
</protein>
<dbReference type="InterPro" id="IPR058594">
    <property type="entry name" value="PB1-like_dom_pln"/>
</dbReference>